<evidence type="ECO:0000259" key="1">
    <source>
        <dbReference type="Pfam" id="PF04101"/>
    </source>
</evidence>
<dbReference type="OrthoDB" id="9814973at2"/>
<dbReference type="AlphaFoldDB" id="A0A0V7ZGH6"/>
<keyword evidence="4" id="KW-1185">Reference proteome</keyword>
<keyword evidence="2" id="KW-0808">Transferase</keyword>
<gene>
    <name evidence="2" type="ORF">BC008_14580</name>
    <name evidence="3" type="ORF">BC008_15095</name>
</gene>
<dbReference type="Gene3D" id="3.40.50.2000">
    <property type="entry name" value="Glycogen Phosphorylase B"/>
    <property type="match status" value="1"/>
</dbReference>
<dbReference type="Proteomes" id="UP000053372">
    <property type="component" value="Unassembled WGS sequence"/>
</dbReference>
<dbReference type="GO" id="GO:0016758">
    <property type="term" value="F:hexosyltransferase activity"/>
    <property type="evidence" value="ECO:0007669"/>
    <property type="project" value="InterPro"/>
</dbReference>
<dbReference type="Pfam" id="PF04101">
    <property type="entry name" value="Glyco_tran_28_C"/>
    <property type="match status" value="1"/>
</dbReference>
<dbReference type="SUPFAM" id="SSF53756">
    <property type="entry name" value="UDP-Glycosyltransferase/glycogen phosphorylase"/>
    <property type="match status" value="1"/>
</dbReference>
<proteinExistence type="predicted"/>
<reference evidence="2 4" key="1">
    <citation type="journal article" date="2015" name="Genome Announc.">
        <title>Draft Genome of the Euendolithic (true boring) Cyanobacterium Mastigocoleus testarum strain BC008.</title>
        <authorList>
            <person name="Guida B.S."/>
            <person name="Garcia-Pichel F."/>
        </authorList>
    </citation>
    <scope>NUCLEOTIDE SEQUENCE [LARGE SCALE GENOMIC DNA]</scope>
    <source>
        <strain evidence="2 4">BC008</strain>
    </source>
</reference>
<evidence type="ECO:0000313" key="2">
    <source>
        <dbReference type="EMBL" id="KST63680.1"/>
    </source>
</evidence>
<evidence type="ECO:0000313" key="4">
    <source>
        <dbReference type="Proteomes" id="UP000053372"/>
    </source>
</evidence>
<dbReference type="InterPro" id="IPR007235">
    <property type="entry name" value="Glyco_trans_28_C"/>
</dbReference>
<sequence>MIFMTLGTISFQFNRAINWLSVLIENGVISEPVFLQHGSSDASRLVGHPLVTLESTVNGRKMTELVENSRLVISHAGQGSTRMLAAKGCSFILIPRLNKYSEHVDNHQLLFAQAVEKFGIKSCLSLEELKSAVLQPPPIFQGQIFQNPKLTEHLLQLYPPEHKKVEQQQALNSN</sequence>
<comment type="caution">
    <text evidence="2">The sequence shown here is derived from an EMBL/GenBank/DDBJ whole genome shotgun (WGS) entry which is preliminary data.</text>
</comment>
<evidence type="ECO:0000313" key="3">
    <source>
        <dbReference type="EMBL" id="KST63778.1"/>
    </source>
</evidence>
<protein>
    <submittedName>
        <fullName evidence="2">Glycosyl transferase</fullName>
    </submittedName>
</protein>
<organism evidence="2 4">
    <name type="scientific">Mastigocoleus testarum BC008</name>
    <dbReference type="NCBI Taxonomy" id="371196"/>
    <lineage>
        <taxon>Bacteria</taxon>
        <taxon>Bacillati</taxon>
        <taxon>Cyanobacteriota</taxon>
        <taxon>Cyanophyceae</taxon>
        <taxon>Nostocales</taxon>
        <taxon>Hapalosiphonaceae</taxon>
        <taxon>Mastigocoleus</taxon>
    </lineage>
</organism>
<feature type="domain" description="Glycosyl transferase family 28 C-terminal" evidence="1">
    <location>
        <begin position="1"/>
        <end position="134"/>
    </location>
</feature>
<name>A0A0V7ZGH6_9CYAN</name>
<dbReference type="EMBL" id="LMTZ01000132">
    <property type="protein sequence ID" value="KST63778.1"/>
    <property type="molecule type" value="Genomic_DNA"/>
</dbReference>
<dbReference type="RefSeq" id="WP_027842783.1">
    <property type="nucleotide sequence ID" value="NZ_LMTZ01000132.1"/>
</dbReference>
<accession>A0A0V7ZGH6</accession>
<dbReference type="EMBL" id="LMTZ01000134">
    <property type="protein sequence ID" value="KST63680.1"/>
    <property type="molecule type" value="Genomic_DNA"/>
</dbReference>